<evidence type="ECO:0000256" key="6">
    <source>
        <dbReference type="ARBA" id="ARBA00022723"/>
    </source>
</evidence>
<dbReference type="Proteomes" id="UP000290809">
    <property type="component" value="Unassembled WGS sequence"/>
</dbReference>
<dbReference type="STRING" id="6184.A0A430QDZ9"/>
<evidence type="ECO:0000256" key="4">
    <source>
        <dbReference type="ARBA" id="ARBA00022670"/>
    </source>
</evidence>
<dbReference type="Pfam" id="PF05193">
    <property type="entry name" value="Peptidase_M16_C"/>
    <property type="match status" value="1"/>
</dbReference>
<evidence type="ECO:0000259" key="15">
    <source>
        <dbReference type="PROSITE" id="PS50262"/>
    </source>
</evidence>
<dbReference type="InterPro" id="IPR001431">
    <property type="entry name" value="Pept_M16_Zn_BS"/>
</dbReference>
<dbReference type="PROSITE" id="PS00143">
    <property type="entry name" value="INSULINASE"/>
    <property type="match status" value="1"/>
</dbReference>
<feature type="transmembrane region" description="Helical" evidence="14">
    <location>
        <begin position="478"/>
        <end position="503"/>
    </location>
</feature>
<comment type="subcellular location">
    <subcellularLocation>
        <location evidence="3">Membrane</location>
    </subcellularLocation>
    <subcellularLocation>
        <location evidence="2">Mitochondrion</location>
    </subcellularLocation>
</comment>
<comment type="similarity">
    <text evidence="13">Belongs to the peptidase M16 family.</text>
</comment>
<evidence type="ECO:0000313" key="17">
    <source>
        <dbReference type="Proteomes" id="UP000290809"/>
    </source>
</evidence>
<dbReference type="InterPro" id="IPR050361">
    <property type="entry name" value="MPP/UQCRC_Complex"/>
</dbReference>
<dbReference type="InterPro" id="IPR011765">
    <property type="entry name" value="Pept_M16_N"/>
</dbReference>
<evidence type="ECO:0000256" key="9">
    <source>
        <dbReference type="ARBA" id="ARBA00022989"/>
    </source>
</evidence>
<dbReference type="PANTHER" id="PTHR11851:SF149">
    <property type="entry name" value="GH01077P"/>
    <property type="match status" value="1"/>
</dbReference>
<keyword evidence="11" id="KW-0496">Mitochondrion</keyword>
<evidence type="ECO:0000256" key="5">
    <source>
        <dbReference type="ARBA" id="ARBA00022692"/>
    </source>
</evidence>
<accession>A0A430QDZ9</accession>
<comment type="cofactor">
    <cofactor evidence="1">
        <name>Zn(2+)</name>
        <dbReference type="ChEBI" id="CHEBI:29105"/>
    </cofactor>
</comment>
<evidence type="ECO:0000313" key="16">
    <source>
        <dbReference type="EMBL" id="RTG85917.1"/>
    </source>
</evidence>
<feature type="transmembrane region" description="Helical" evidence="14">
    <location>
        <begin position="445"/>
        <end position="466"/>
    </location>
</feature>
<keyword evidence="7" id="KW-0378">Hydrolase</keyword>
<dbReference type="SUPFAM" id="SSF63411">
    <property type="entry name" value="LuxS/MPP-like metallohydrolase"/>
    <property type="match status" value="2"/>
</dbReference>
<feature type="domain" description="G-protein coupled receptors family 1 profile" evidence="15">
    <location>
        <begin position="428"/>
        <end position="719"/>
    </location>
</feature>
<evidence type="ECO:0000256" key="3">
    <source>
        <dbReference type="ARBA" id="ARBA00004370"/>
    </source>
</evidence>
<evidence type="ECO:0000256" key="11">
    <source>
        <dbReference type="ARBA" id="ARBA00023128"/>
    </source>
</evidence>
<dbReference type="GO" id="GO:0006627">
    <property type="term" value="P:protein processing involved in protein targeting to mitochondrion"/>
    <property type="evidence" value="ECO:0007669"/>
    <property type="project" value="TreeGrafter"/>
</dbReference>
<evidence type="ECO:0000256" key="2">
    <source>
        <dbReference type="ARBA" id="ARBA00004173"/>
    </source>
</evidence>
<dbReference type="Gene3D" id="1.20.1070.10">
    <property type="entry name" value="Rhodopsin 7-helix transmembrane proteins"/>
    <property type="match status" value="1"/>
</dbReference>
<gene>
    <name evidence="16" type="ORF">DC041_0000413</name>
</gene>
<evidence type="ECO:0000256" key="10">
    <source>
        <dbReference type="ARBA" id="ARBA00023049"/>
    </source>
</evidence>
<comment type="caution">
    <text evidence="16">The sequence shown here is derived from an EMBL/GenBank/DDBJ whole genome shotgun (WGS) entry which is preliminary data.</text>
</comment>
<dbReference type="CDD" id="cd00637">
    <property type="entry name" value="7tm_classA_rhodopsin-like"/>
    <property type="match status" value="1"/>
</dbReference>
<dbReference type="EMBL" id="QMKO01001887">
    <property type="protein sequence ID" value="RTG85917.1"/>
    <property type="molecule type" value="Genomic_DNA"/>
</dbReference>
<dbReference type="AlphaFoldDB" id="A0A430QDZ9"/>
<keyword evidence="9 14" id="KW-1133">Transmembrane helix</keyword>
<feature type="transmembrane region" description="Helical" evidence="14">
    <location>
        <begin position="408"/>
        <end position="433"/>
    </location>
</feature>
<reference evidence="16 17" key="1">
    <citation type="journal article" date="2019" name="PLoS Pathog.">
        <title>Genome sequence of the bovine parasite Schistosoma bovis Tanzania.</title>
        <authorList>
            <person name="Oey H."/>
            <person name="Zakrzewski M."/>
            <person name="Gobert G."/>
            <person name="Gravermann K."/>
            <person name="Stoye J."/>
            <person name="Jones M."/>
            <person name="Mcmanus D."/>
            <person name="Krause L."/>
        </authorList>
    </citation>
    <scope>NUCLEOTIDE SEQUENCE [LARGE SCALE GENOMIC DNA]</scope>
    <source>
        <strain evidence="16 17">TAN1997</strain>
    </source>
</reference>
<evidence type="ECO:0000256" key="14">
    <source>
        <dbReference type="SAM" id="Phobius"/>
    </source>
</evidence>
<evidence type="ECO:0000256" key="7">
    <source>
        <dbReference type="ARBA" id="ARBA00022801"/>
    </source>
</evidence>
<dbReference type="PROSITE" id="PS50262">
    <property type="entry name" value="G_PROTEIN_RECEP_F1_2"/>
    <property type="match status" value="1"/>
</dbReference>
<dbReference type="GO" id="GO:0046872">
    <property type="term" value="F:metal ion binding"/>
    <property type="evidence" value="ECO:0007669"/>
    <property type="project" value="UniProtKB-KW"/>
</dbReference>
<proteinExistence type="inferred from homology"/>
<dbReference type="Pfam" id="PF00675">
    <property type="entry name" value="Peptidase_M16"/>
    <property type="match status" value="1"/>
</dbReference>
<keyword evidence="8" id="KW-0862">Zinc</keyword>
<name>A0A430QDZ9_SCHBO</name>
<evidence type="ECO:0000256" key="13">
    <source>
        <dbReference type="RuleBase" id="RU004447"/>
    </source>
</evidence>
<keyword evidence="4" id="KW-0645">Protease</keyword>
<keyword evidence="6" id="KW-0479">Metal-binding</keyword>
<dbReference type="PANTHER" id="PTHR11851">
    <property type="entry name" value="METALLOPROTEASE"/>
    <property type="match status" value="1"/>
</dbReference>
<keyword evidence="10" id="KW-0482">Metalloprotease</keyword>
<dbReference type="InterPro" id="IPR011249">
    <property type="entry name" value="Metalloenz_LuxS/M16"/>
</dbReference>
<dbReference type="GO" id="GO:0004222">
    <property type="term" value="F:metalloendopeptidase activity"/>
    <property type="evidence" value="ECO:0007669"/>
    <property type="project" value="InterPro"/>
</dbReference>
<feature type="transmembrane region" description="Helical" evidence="14">
    <location>
        <begin position="658"/>
        <end position="679"/>
    </location>
</feature>
<evidence type="ECO:0000256" key="8">
    <source>
        <dbReference type="ARBA" id="ARBA00022833"/>
    </source>
</evidence>
<dbReference type="InterPro" id="IPR007863">
    <property type="entry name" value="Peptidase_M16_C"/>
</dbReference>
<dbReference type="SUPFAM" id="SSF81321">
    <property type="entry name" value="Family A G protein-coupled receptor-like"/>
    <property type="match status" value="1"/>
</dbReference>
<sequence length="777" mass="88518">MPETKVTTLGSNGFRIASENWNTPTCTVGVWVDVGSRYETESNNGVAHFLEHMAFKGTEKRSQQSLELEVENKAVELLSDILKNSKFENSQVERERGVILREMEEIESNYQEVVFDYLHATAYQGTPLGRTILGPVENVKSLKASDMKNFIKQNYKAPRMVLSAAGGVDHKQLCDLAEKHFGDLQASYQEGEGVPSIQRCRFTGSEIRDRDDAMPVAHAAIAFEGPGWQSSDTLALMVASSLHGAWDRSYGGGFNVASKLASKFFMENSVHSFQHFFTCYHDTSLWGVYLTAEKMGLGESVGEFLKEFVRMCTQVTQHEIDRAKNQLKTHLLLQLDGTTPICEEIGRHMLVYGRRIPITELLARIDITGDSVIVKDKINDIFKLKMDTLNINCSQLHTINSTNSSLKMILFINIKCFAIIVQLIGIPLNLFVLHGLLNVKLGSRLTTLLLCNQCVFDCLICTFALLKILKSERWYTGYIIIDSVLCYVWFSHTLFWLVVLLSLSNMMCTALDRLGAVVCSRTYQLRQNIYIILSYTSISIYSLILIAINPFLLQYRDQKCYDTILYDKNWIYILMKVDSILWPCLTYLFPCVLTVSVYGKVIGVLKSTTFRHQYNYNNNNSFSTAISINSSTNNSWTRNISSHKLTVSYAKQKRHRKIAQSLTIATCIMQTVFLITHSYDRIYYFLGVHRWILYQIDCTTHLIGLWLVTLNSCINPSTLIFIVRPLQIYLIQTINQCFCKYSKRSNMQTSTNYLSEQQSETCLSRTEFGNRSNGIES</sequence>
<dbReference type="GO" id="GO:0005739">
    <property type="term" value="C:mitochondrion"/>
    <property type="evidence" value="ECO:0007669"/>
    <property type="project" value="UniProtKB-SubCell"/>
</dbReference>
<evidence type="ECO:0000256" key="12">
    <source>
        <dbReference type="ARBA" id="ARBA00023136"/>
    </source>
</evidence>
<feature type="transmembrane region" description="Helical" evidence="14">
    <location>
        <begin position="529"/>
        <end position="548"/>
    </location>
</feature>
<feature type="transmembrane region" description="Helical" evidence="14">
    <location>
        <begin position="580"/>
        <end position="601"/>
    </location>
</feature>
<keyword evidence="17" id="KW-1185">Reference proteome</keyword>
<dbReference type="GO" id="GO:0016020">
    <property type="term" value="C:membrane"/>
    <property type="evidence" value="ECO:0007669"/>
    <property type="project" value="UniProtKB-SubCell"/>
</dbReference>
<evidence type="ECO:0000256" key="1">
    <source>
        <dbReference type="ARBA" id="ARBA00001947"/>
    </source>
</evidence>
<protein>
    <submittedName>
        <fullName evidence="16">Mitochondrial-processing peptidase subunit beta</fullName>
    </submittedName>
</protein>
<dbReference type="InterPro" id="IPR017452">
    <property type="entry name" value="GPCR_Rhodpsn_7TM"/>
</dbReference>
<keyword evidence="5 14" id="KW-0812">Transmembrane</keyword>
<feature type="transmembrane region" description="Helical" evidence="14">
    <location>
        <begin position="691"/>
        <end position="714"/>
    </location>
</feature>
<dbReference type="Gene3D" id="3.30.830.10">
    <property type="entry name" value="Metalloenzyme, LuxS/M16 peptidase-like"/>
    <property type="match status" value="3"/>
</dbReference>
<keyword evidence="12 14" id="KW-0472">Membrane</keyword>
<organism evidence="16 17">
    <name type="scientific">Schistosoma bovis</name>
    <name type="common">Blood fluke</name>
    <dbReference type="NCBI Taxonomy" id="6184"/>
    <lineage>
        <taxon>Eukaryota</taxon>
        <taxon>Metazoa</taxon>
        <taxon>Spiralia</taxon>
        <taxon>Lophotrochozoa</taxon>
        <taxon>Platyhelminthes</taxon>
        <taxon>Trematoda</taxon>
        <taxon>Digenea</taxon>
        <taxon>Strigeidida</taxon>
        <taxon>Schistosomatoidea</taxon>
        <taxon>Schistosomatidae</taxon>
        <taxon>Schistosoma</taxon>
    </lineage>
</organism>